<keyword evidence="1" id="KW-1133">Transmembrane helix</keyword>
<reference evidence="2 3" key="1">
    <citation type="submission" date="2018-06" db="EMBL/GenBank/DDBJ databases">
        <authorList>
            <consortium name="Pathogen Informatics"/>
            <person name="Doyle S."/>
        </authorList>
    </citation>
    <scope>NUCLEOTIDE SEQUENCE [LARGE SCALE GENOMIC DNA]</scope>
    <source>
        <strain evidence="2 3">NCTC13093</strain>
    </source>
</reference>
<gene>
    <name evidence="2" type="ORF">NCTC13093_01115</name>
</gene>
<dbReference type="AlphaFoldDB" id="A0A2X0VA97"/>
<name>A0A2X0VA97_9GAMM</name>
<sequence>MHDWYDYFNRIVLQPLVLGILIWIAYKNATKG</sequence>
<proteinExistence type="predicted"/>
<evidence type="ECO:0000256" key="1">
    <source>
        <dbReference type="SAM" id="Phobius"/>
    </source>
</evidence>
<evidence type="ECO:0000313" key="3">
    <source>
        <dbReference type="Proteomes" id="UP000250086"/>
    </source>
</evidence>
<protein>
    <submittedName>
        <fullName evidence="2">Uncharacterized protein</fullName>
    </submittedName>
</protein>
<dbReference type="Proteomes" id="UP000250086">
    <property type="component" value="Unassembled WGS sequence"/>
</dbReference>
<evidence type="ECO:0000313" key="2">
    <source>
        <dbReference type="EMBL" id="SPT69735.1"/>
    </source>
</evidence>
<keyword evidence="1" id="KW-0472">Membrane</keyword>
<organism evidence="2 3">
    <name type="scientific">Anaerobiospirillum thomasii</name>
    <dbReference type="NCBI Taxonomy" id="179995"/>
    <lineage>
        <taxon>Bacteria</taxon>
        <taxon>Pseudomonadati</taxon>
        <taxon>Pseudomonadota</taxon>
        <taxon>Gammaproteobacteria</taxon>
        <taxon>Aeromonadales</taxon>
        <taxon>Succinivibrionaceae</taxon>
        <taxon>Anaerobiospirillum</taxon>
    </lineage>
</organism>
<keyword evidence="1" id="KW-0812">Transmembrane</keyword>
<accession>A0A2X0VA97</accession>
<feature type="transmembrane region" description="Helical" evidence="1">
    <location>
        <begin position="7"/>
        <end position="26"/>
    </location>
</feature>
<dbReference type="EMBL" id="UAPV01000001">
    <property type="protein sequence ID" value="SPT69735.1"/>
    <property type="molecule type" value="Genomic_DNA"/>
</dbReference>
<keyword evidence="3" id="KW-1185">Reference proteome</keyword>